<proteinExistence type="inferred from homology"/>
<evidence type="ECO:0000256" key="1">
    <source>
        <dbReference type="ARBA" id="ARBA00010457"/>
    </source>
</evidence>
<gene>
    <name evidence="4" type="ORF">AVDCRST_MAG32-1525</name>
</gene>
<dbReference type="InterPro" id="IPR036423">
    <property type="entry name" value="SOD-like_Cu/Zn_dom_sf"/>
</dbReference>
<evidence type="ECO:0000256" key="2">
    <source>
        <dbReference type="SAM" id="SignalP"/>
    </source>
</evidence>
<feature type="signal peptide" evidence="2">
    <location>
        <begin position="1"/>
        <end position="29"/>
    </location>
</feature>
<comment type="similarity">
    <text evidence="1">Belongs to the Cu-Zn superoxide dismutase family.</text>
</comment>
<keyword evidence="2" id="KW-0732">Signal</keyword>
<reference evidence="4" key="1">
    <citation type="submission" date="2020-02" db="EMBL/GenBank/DDBJ databases">
        <authorList>
            <person name="Meier V. D."/>
        </authorList>
    </citation>
    <scope>NUCLEOTIDE SEQUENCE</scope>
    <source>
        <strain evidence="4">AVDCRST_MAG32</strain>
    </source>
</reference>
<organism evidence="4">
    <name type="scientific">uncultured Nocardioides sp</name>
    <dbReference type="NCBI Taxonomy" id="198441"/>
    <lineage>
        <taxon>Bacteria</taxon>
        <taxon>Bacillati</taxon>
        <taxon>Actinomycetota</taxon>
        <taxon>Actinomycetes</taxon>
        <taxon>Propionibacteriales</taxon>
        <taxon>Nocardioidaceae</taxon>
        <taxon>Nocardioides</taxon>
        <taxon>environmental samples</taxon>
    </lineage>
</organism>
<dbReference type="Pfam" id="PF00080">
    <property type="entry name" value="Sod_Cu"/>
    <property type="match status" value="1"/>
</dbReference>
<dbReference type="GO" id="GO:0046872">
    <property type="term" value="F:metal ion binding"/>
    <property type="evidence" value="ECO:0007669"/>
    <property type="project" value="InterPro"/>
</dbReference>
<evidence type="ECO:0000313" key="4">
    <source>
        <dbReference type="EMBL" id="CAA9377859.1"/>
    </source>
</evidence>
<feature type="chain" id="PRO_5038533948" description="Superoxide dismutase copper/zinc binding domain-containing protein" evidence="2">
    <location>
        <begin position="30"/>
        <end position="186"/>
    </location>
</feature>
<protein>
    <recommendedName>
        <fullName evidence="3">Superoxide dismutase copper/zinc binding domain-containing protein</fullName>
    </recommendedName>
</protein>
<dbReference type="GO" id="GO:0006801">
    <property type="term" value="P:superoxide metabolic process"/>
    <property type="evidence" value="ECO:0007669"/>
    <property type="project" value="InterPro"/>
</dbReference>
<feature type="domain" description="Superoxide dismutase copper/zinc binding" evidence="3">
    <location>
        <begin position="58"/>
        <end position="181"/>
    </location>
</feature>
<dbReference type="SUPFAM" id="SSF49329">
    <property type="entry name" value="Cu,Zn superoxide dismutase-like"/>
    <property type="match status" value="1"/>
</dbReference>
<accession>A0A6J4N4P9</accession>
<dbReference type="Gene3D" id="2.60.40.200">
    <property type="entry name" value="Superoxide dismutase, copper/zinc binding domain"/>
    <property type="match status" value="1"/>
</dbReference>
<dbReference type="InterPro" id="IPR001424">
    <property type="entry name" value="SOD_Cu_Zn_dom"/>
</dbReference>
<dbReference type="EMBL" id="CADCUM010000064">
    <property type="protein sequence ID" value="CAA9377859.1"/>
    <property type="molecule type" value="Genomic_DNA"/>
</dbReference>
<dbReference type="AlphaFoldDB" id="A0A6J4N4P9"/>
<name>A0A6J4N4P9_9ACTN</name>
<sequence>MRKPHTTRHLSVAAIATGLVLFAASPSIAGADRVRSEGELVRYGTGHHVPAGATARVQAVYNAAGDTIVTLHVRGLLPNHEYGAHAHSFACHATNPMAAGGHFQHVPFPQGSSATDPAYANPTNEIWLDVTTDEEGNAVAQTKVPWQFSPDRAAGSVMLHAEHTHTGPDGPAGTAGARLACLTVDF</sequence>
<evidence type="ECO:0000259" key="3">
    <source>
        <dbReference type="Pfam" id="PF00080"/>
    </source>
</evidence>